<proteinExistence type="predicted"/>
<dbReference type="AlphaFoldDB" id="A0A9P6BXP7"/>
<feature type="domain" description="Mandelate racemase/muconate lactonizing enzyme N-terminal" evidence="4">
    <location>
        <begin position="62"/>
        <end position="151"/>
    </location>
</feature>
<protein>
    <submittedName>
        <fullName evidence="5">Enolase N-terminal domain-like protein</fullName>
    </submittedName>
</protein>
<evidence type="ECO:0000256" key="2">
    <source>
        <dbReference type="ARBA" id="ARBA00022723"/>
    </source>
</evidence>
<name>A0A9P6BXP7_9AGAR</name>
<evidence type="ECO:0000313" key="6">
    <source>
        <dbReference type="Proteomes" id="UP000807342"/>
    </source>
</evidence>
<keyword evidence="6" id="KW-1185">Reference proteome</keyword>
<dbReference type="EMBL" id="MU151490">
    <property type="protein sequence ID" value="KAF9443317.1"/>
    <property type="molecule type" value="Genomic_DNA"/>
</dbReference>
<dbReference type="GO" id="GO:0016836">
    <property type="term" value="F:hydro-lyase activity"/>
    <property type="evidence" value="ECO:0007669"/>
    <property type="project" value="TreeGrafter"/>
</dbReference>
<dbReference type="Pfam" id="PF02746">
    <property type="entry name" value="MR_MLE_N"/>
    <property type="match status" value="1"/>
</dbReference>
<evidence type="ECO:0000256" key="3">
    <source>
        <dbReference type="ARBA" id="ARBA00022842"/>
    </source>
</evidence>
<comment type="cofactor">
    <cofactor evidence="1">
        <name>Mg(2+)</name>
        <dbReference type="ChEBI" id="CHEBI:18420"/>
    </cofactor>
</comment>
<organism evidence="5 6">
    <name type="scientific">Macrolepiota fuliginosa MF-IS2</name>
    <dbReference type="NCBI Taxonomy" id="1400762"/>
    <lineage>
        <taxon>Eukaryota</taxon>
        <taxon>Fungi</taxon>
        <taxon>Dikarya</taxon>
        <taxon>Basidiomycota</taxon>
        <taxon>Agaricomycotina</taxon>
        <taxon>Agaricomycetes</taxon>
        <taxon>Agaricomycetidae</taxon>
        <taxon>Agaricales</taxon>
        <taxon>Agaricineae</taxon>
        <taxon>Agaricaceae</taxon>
        <taxon>Macrolepiota</taxon>
    </lineage>
</organism>
<evidence type="ECO:0000256" key="1">
    <source>
        <dbReference type="ARBA" id="ARBA00001946"/>
    </source>
</evidence>
<dbReference type="GO" id="GO:0016052">
    <property type="term" value="P:carbohydrate catabolic process"/>
    <property type="evidence" value="ECO:0007669"/>
    <property type="project" value="TreeGrafter"/>
</dbReference>
<keyword evidence="2" id="KW-0479">Metal-binding</keyword>
<gene>
    <name evidence="5" type="ORF">P691DRAFT_764393</name>
</gene>
<sequence>MRDAAVTEPTLAKFVSQHQPSRFETHDVRFPTSLTGDGTDAMNTGSDCSSPCVSLFALDPALTGYGMTFTIGRGNDIVCAAIEQLALNLLAQDLEELFMDMGKTWEYLNADLQLRWIGPEKGAVDIALGAVDNALWDLFARSRGKPLWKLVVDLTPELVKAEVEVYFGCDHEGGRKEGEGGEGQRDWIPRICLIGGMAR</sequence>
<dbReference type="InterPro" id="IPR029017">
    <property type="entry name" value="Enolase-like_N"/>
</dbReference>
<comment type="caution">
    <text evidence="5">The sequence shown here is derived from an EMBL/GenBank/DDBJ whole genome shotgun (WGS) entry which is preliminary data.</text>
</comment>
<dbReference type="Gene3D" id="3.30.390.10">
    <property type="entry name" value="Enolase-like, N-terminal domain"/>
    <property type="match status" value="1"/>
</dbReference>
<dbReference type="InterPro" id="IPR046945">
    <property type="entry name" value="RHMD-like"/>
</dbReference>
<keyword evidence="3" id="KW-0460">Magnesium</keyword>
<evidence type="ECO:0000259" key="4">
    <source>
        <dbReference type="Pfam" id="PF02746"/>
    </source>
</evidence>
<dbReference type="PANTHER" id="PTHR13794">
    <property type="entry name" value="ENOLASE SUPERFAMILY, MANDELATE RACEMASE"/>
    <property type="match status" value="1"/>
</dbReference>
<accession>A0A9P6BXP7</accession>
<dbReference type="GO" id="GO:0000287">
    <property type="term" value="F:magnesium ion binding"/>
    <property type="evidence" value="ECO:0007669"/>
    <property type="project" value="TreeGrafter"/>
</dbReference>
<evidence type="ECO:0000313" key="5">
    <source>
        <dbReference type="EMBL" id="KAF9443317.1"/>
    </source>
</evidence>
<dbReference type="PANTHER" id="PTHR13794:SF58">
    <property type="entry name" value="MITOCHONDRIAL ENOLASE SUPERFAMILY MEMBER 1"/>
    <property type="match status" value="1"/>
</dbReference>
<reference evidence="5" key="1">
    <citation type="submission" date="2020-11" db="EMBL/GenBank/DDBJ databases">
        <authorList>
            <consortium name="DOE Joint Genome Institute"/>
            <person name="Ahrendt S."/>
            <person name="Riley R."/>
            <person name="Andreopoulos W."/>
            <person name="Labutti K."/>
            <person name="Pangilinan J."/>
            <person name="Ruiz-Duenas F.J."/>
            <person name="Barrasa J.M."/>
            <person name="Sanchez-Garcia M."/>
            <person name="Camarero S."/>
            <person name="Miyauchi S."/>
            <person name="Serrano A."/>
            <person name="Linde D."/>
            <person name="Babiker R."/>
            <person name="Drula E."/>
            <person name="Ayuso-Fernandez I."/>
            <person name="Pacheco R."/>
            <person name="Padilla G."/>
            <person name="Ferreira P."/>
            <person name="Barriuso J."/>
            <person name="Kellner H."/>
            <person name="Castanera R."/>
            <person name="Alfaro M."/>
            <person name="Ramirez L."/>
            <person name="Pisabarro A.G."/>
            <person name="Kuo A."/>
            <person name="Tritt A."/>
            <person name="Lipzen A."/>
            <person name="He G."/>
            <person name="Yan M."/>
            <person name="Ng V."/>
            <person name="Cullen D."/>
            <person name="Martin F."/>
            <person name="Rosso M.-N."/>
            <person name="Henrissat B."/>
            <person name="Hibbett D."/>
            <person name="Martinez A.T."/>
            <person name="Grigoriev I.V."/>
        </authorList>
    </citation>
    <scope>NUCLEOTIDE SEQUENCE</scope>
    <source>
        <strain evidence="5">MF-IS2</strain>
    </source>
</reference>
<dbReference type="SUPFAM" id="SSF54826">
    <property type="entry name" value="Enolase N-terminal domain-like"/>
    <property type="match status" value="1"/>
</dbReference>
<dbReference type="OrthoDB" id="14161at2759"/>
<dbReference type="InterPro" id="IPR013341">
    <property type="entry name" value="Mandelate_racemase_N_dom"/>
</dbReference>
<dbReference type="Proteomes" id="UP000807342">
    <property type="component" value="Unassembled WGS sequence"/>
</dbReference>